<dbReference type="SUPFAM" id="SSF51905">
    <property type="entry name" value="FAD/NAD(P)-binding domain"/>
    <property type="match status" value="1"/>
</dbReference>
<organism evidence="7 8">
    <name type="scientific">Aspergillus ellipticus CBS 707.79</name>
    <dbReference type="NCBI Taxonomy" id="1448320"/>
    <lineage>
        <taxon>Eukaryota</taxon>
        <taxon>Fungi</taxon>
        <taxon>Dikarya</taxon>
        <taxon>Ascomycota</taxon>
        <taxon>Pezizomycotina</taxon>
        <taxon>Eurotiomycetes</taxon>
        <taxon>Eurotiomycetidae</taxon>
        <taxon>Eurotiales</taxon>
        <taxon>Aspergillaceae</taxon>
        <taxon>Aspergillus</taxon>
        <taxon>Aspergillus subgen. Circumdati</taxon>
    </lineage>
</organism>
<dbReference type="InterPro" id="IPR036188">
    <property type="entry name" value="FAD/NAD-bd_sf"/>
</dbReference>
<dbReference type="InterPro" id="IPR002938">
    <property type="entry name" value="FAD-bd"/>
</dbReference>
<dbReference type="Pfam" id="PF01494">
    <property type="entry name" value="FAD_binding_3"/>
    <property type="match status" value="1"/>
</dbReference>
<evidence type="ECO:0000256" key="4">
    <source>
        <dbReference type="ARBA" id="ARBA00023002"/>
    </source>
</evidence>
<name>A0A319DJ33_9EURO</name>
<keyword evidence="3" id="KW-0274">FAD</keyword>
<dbReference type="Gene3D" id="3.30.9.10">
    <property type="entry name" value="D-Amino Acid Oxidase, subunit A, domain 2"/>
    <property type="match status" value="1"/>
</dbReference>
<proteinExistence type="predicted"/>
<reference evidence="7 8" key="1">
    <citation type="submission" date="2018-02" db="EMBL/GenBank/DDBJ databases">
        <title>The genomes of Aspergillus section Nigri reveals drivers in fungal speciation.</title>
        <authorList>
            <consortium name="DOE Joint Genome Institute"/>
            <person name="Vesth T.C."/>
            <person name="Nybo J."/>
            <person name="Theobald S."/>
            <person name="Brandl J."/>
            <person name="Frisvad J.C."/>
            <person name="Nielsen K.F."/>
            <person name="Lyhne E.K."/>
            <person name="Kogle M.E."/>
            <person name="Kuo A."/>
            <person name="Riley R."/>
            <person name="Clum A."/>
            <person name="Nolan M."/>
            <person name="Lipzen A."/>
            <person name="Salamov A."/>
            <person name="Henrissat B."/>
            <person name="Wiebenga A."/>
            <person name="De vries R.P."/>
            <person name="Grigoriev I.V."/>
            <person name="Mortensen U.H."/>
            <person name="Andersen M.R."/>
            <person name="Baker S.E."/>
        </authorList>
    </citation>
    <scope>NUCLEOTIDE SEQUENCE [LARGE SCALE GENOMIC DNA]</scope>
    <source>
        <strain evidence="7 8">CBS 707.79</strain>
    </source>
</reference>
<dbReference type="Proteomes" id="UP000247810">
    <property type="component" value="Unassembled WGS sequence"/>
</dbReference>
<feature type="region of interest" description="Disordered" evidence="5">
    <location>
        <begin position="81"/>
        <end position="100"/>
    </location>
</feature>
<dbReference type="GO" id="GO:0071949">
    <property type="term" value="F:FAD binding"/>
    <property type="evidence" value="ECO:0007669"/>
    <property type="project" value="InterPro"/>
</dbReference>
<dbReference type="VEuPathDB" id="FungiDB:BO71DRAFT_489012"/>
<dbReference type="PRINTS" id="PR00420">
    <property type="entry name" value="RNGMNOXGNASE"/>
</dbReference>
<dbReference type="InterPro" id="IPR050641">
    <property type="entry name" value="RIFMO-like"/>
</dbReference>
<evidence type="ECO:0000256" key="1">
    <source>
        <dbReference type="ARBA" id="ARBA00001974"/>
    </source>
</evidence>
<dbReference type="PANTHER" id="PTHR43004:SF19">
    <property type="entry name" value="BINDING MONOOXYGENASE, PUTATIVE (JCVI)-RELATED"/>
    <property type="match status" value="1"/>
</dbReference>
<comment type="cofactor">
    <cofactor evidence="1">
        <name>FAD</name>
        <dbReference type="ChEBI" id="CHEBI:57692"/>
    </cofactor>
</comment>
<dbReference type="EMBL" id="KZ826125">
    <property type="protein sequence ID" value="PYH88108.1"/>
    <property type="molecule type" value="Genomic_DNA"/>
</dbReference>
<feature type="domain" description="FAD-binding" evidence="6">
    <location>
        <begin position="8"/>
        <end position="298"/>
    </location>
</feature>
<dbReference type="Gene3D" id="3.50.50.60">
    <property type="entry name" value="FAD/NAD(P)-binding domain"/>
    <property type="match status" value="1"/>
</dbReference>
<keyword evidence="2" id="KW-0285">Flavoprotein</keyword>
<keyword evidence="4" id="KW-0560">Oxidoreductase</keyword>
<dbReference type="STRING" id="1448320.A0A319DJ33"/>
<keyword evidence="7" id="KW-0503">Monooxygenase</keyword>
<dbReference type="AlphaFoldDB" id="A0A319DJ33"/>
<evidence type="ECO:0000259" key="6">
    <source>
        <dbReference type="Pfam" id="PF01494"/>
    </source>
</evidence>
<dbReference type="GO" id="GO:0016709">
    <property type="term" value="F:oxidoreductase activity, acting on paired donors, with incorporation or reduction of molecular oxygen, NAD(P)H as one donor, and incorporation of one atom of oxygen"/>
    <property type="evidence" value="ECO:0007669"/>
    <property type="project" value="UniProtKB-ARBA"/>
</dbReference>
<evidence type="ECO:0000313" key="8">
    <source>
        <dbReference type="Proteomes" id="UP000247810"/>
    </source>
</evidence>
<sequence>MTLANQPPVLIIGGSLVGLTASLALTTAGIPNITFEKHAQISAHPRAMGFTPRTMEYYRSLGIADQIPQAPADFTLLRARRSAQSPTNPQTPPAKPTFSSLRGAAIPQDALETILSTTALSRGADIRRGWTVLTFTQTPTGVTITVLPPCSKTPTAITGSYLLAADGHRSTIRGQLATPLSGIGHMQTMRSVLFRADLSPLTSDITQFEIDQPESNSLHAFLTTYNDHRWVLMFYDDIHRSEPDLRSAINLAIGRDDIPVHIITTGRWDLTARIAERFHHGRVFLLGDAAHTLPPNRGGYGRSWGEG</sequence>
<protein>
    <submittedName>
        <fullName evidence="7">FAD-binding monooxygenase</fullName>
    </submittedName>
</protein>
<keyword evidence="8" id="KW-1185">Reference proteome</keyword>
<dbReference type="PANTHER" id="PTHR43004">
    <property type="entry name" value="TRK SYSTEM POTASSIUM UPTAKE PROTEIN"/>
    <property type="match status" value="1"/>
</dbReference>
<evidence type="ECO:0000313" key="7">
    <source>
        <dbReference type="EMBL" id="PYH88108.1"/>
    </source>
</evidence>
<accession>A0A319DJ33</accession>
<dbReference type="OrthoDB" id="2690153at2759"/>
<evidence type="ECO:0000256" key="3">
    <source>
        <dbReference type="ARBA" id="ARBA00022827"/>
    </source>
</evidence>
<evidence type="ECO:0000256" key="2">
    <source>
        <dbReference type="ARBA" id="ARBA00022630"/>
    </source>
</evidence>
<evidence type="ECO:0000256" key="5">
    <source>
        <dbReference type="SAM" id="MobiDB-lite"/>
    </source>
</evidence>
<gene>
    <name evidence="7" type="ORF">BO71DRAFT_489012</name>
</gene>